<dbReference type="InterPro" id="IPR036138">
    <property type="entry name" value="PBP_dimer_sf"/>
</dbReference>
<protein>
    <submittedName>
        <fullName evidence="5">Penicillin-binding protein 2</fullName>
    </submittedName>
</protein>
<dbReference type="AlphaFoldDB" id="A0A9D2GA71"/>
<comment type="caution">
    <text evidence="5">The sequence shown here is derived from an EMBL/GenBank/DDBJ whole genome shotgun (WGS) entry which is preliminary data.</text>
</comment>
<keyword evidence="2" id="KW-0812">Transmembrane</keyword>
<keyword evidence="2" id="KW-0472">Membrane</keyword>
<evidence type="ECO:0000256" key="1">
    <source>
        <dbReference type="SAM" id="MobiDB-lite"/>
    </source>
</evidence>
<keyword evidence="2" id="KW-1133">Transmembrane helix</keyword>
<evidence type="ECO:0000256" key="2">
    <source>
        <dbReference type="SAM" id="Phobius"/>
    </source>
</evidence>
<dbReference type="EMBL" id="DXAY01000227">
    <property type="protein sequence ID" value="HIZ75483.1"/>
    <property type="molecule type" value="Genomic_DNA"/>
</dbReference>
<dbReference type="PANTHER" id="PTHR30627:SF24">
    <property type="entry name" value="PENICILLIN-BINDING PROTEIN 4B"/>
    <property type="match status" value="1"/>
</dbReference>
<dbReference type="SUPFAM" id="SSF56601">
    <property type="entry name" value="beta-lactamase/transpeptidase-like"/>
    <property type="match status" value="1"/>
</dbReference>
<feature type="domain" description="Penicillin binding protein A dimerisation" evidence="4">
    <location>
        <begin position="79"/>
        <end position="160"/>
    </location>
</feature>
<dbReference type="InterPro" id="IPR050515">
    <property type="entry name" value="Beta-lactam/transpept"/>
</dbReference>
<proteinExistence type="predicted"/>
<dbReference type="PANTHER" id="PTHR30627">
    <property type="entry name" value="PEPTIDOGLYCAN D,D-TRANSPEPTIDASE"/>
    <property type="match status" value="1"/>
</dbReference>
<reference evidence="5" key="1">
    <citation type="journal article" date="2021" name="PeerJ">
        <title>Extensive microbial diversity within the chicken gut microbiome revealed by metagenomics and culture.</title>
        <authorList>
            <person name="Gilroy R."/>
            <person name="Ravi A."/>
            <person name="Getino M."/>
            <person name="Pursley I."/>
            <person name="Horton D.L."/>
            <person name="Alikhan N.F."/>
            <person name="Baker D."/>
            <person name="Gharbi K."/>
            <person name="Hall N."/>
            <person name="Watson M."/>
            <person name="Adriaenssens E.M."/>
            <person name="Foster-Nyarko E."/>
            <person name="Jarju S."/>
            <person name="Secka A."/>
            <person name="Antonio M."/>
            <person name="Oren A."/>
            <person name="Chaudhuri R.R."/>
            <person name="La Ragione R."/>
            <person name="Hildebrand F."/>
            <person name="Pallen M.J."/>
        </authorList>
    </citation>
    <scope>NUCLEOTIDE SEQUENCE</scope>
    <source>
        <strain evidence="5">CHK196-3914</strain>
    </source>
</reference>
<name>A0A9D2GA71_9FIRM</name>
<dbReference type="GO" id="GO:0071555">
    <property type="term" value="P:cell wall organization"/>
    <property type="evidence" value="ECO:0007669"/>
    <property type="project" value="TreeGrafter"/>
</dbReference>
<dbReference type="Pfam" id="PF21922">
    <property type="entry name" value="PBP_dimer_2"/>
    <property type="match status" value="1"/>
</dbReference>
<feature type="domain" description="Penicillin-binding protein transpeptidase" evidence="3">
    <location>
        <begin position="181"/>
        <end position="490"/>
    </location>
</feature>
<sequence length="495" mass="54267">MSRERRTEGTRRKQGRGSKKSQNRERARNKEFARVTYFFVILFIALIAYIVYFTVVRAQSVVNSPYNQRQDAFAESVIRGDIVDRSGNVLATTDVAEDGTETRSYPYGNVFAHVIGYSDPELGNTGLESVENFELLTSNAFFLEKLQNEFSDSKNRGDTVVTTLDADLQQASYDALGDNRGAVVVMEADTGKILSMVSKPDYDPNTVYSDWSSLNSDEENSPLLNRATQGSYAPGSTFKIVTTLAFMRQNSNYQDYSYDCVGEITTGDTTIHCFNGTVHGYEDLKASIANSCNASFANIGTMLDIDEYRNTAEDLLFNSSLPSVLGYTKSSFALTSDSGEAEIMMTAMGQGKTTVSPYHMALITQAIANGGTLMEPYLVDSVTNYTGTEIRRNVPKSYRRLMTSDEAEQLKEYMTAVVEEGTGSVLSGASYTAAGKTGTAEYSMSDGEKTHSWFMGFTNVDDPELVISVITEGSDGSASGKAVSIAKQILDSYYN</sequence>
<dbReference type="SUPFAM" id="SSF56519">
    <property type="entry name" value="Penicillin binding protein dimerisation domain"/>
    <property type="match status" value="1"/>
</dbReference>
<accession>A0A9D2GA71</accession>
<dbReference type="Gene3D" id="3.40.710.10">
    <property type="entry name" value="DD-peptidase/beta-lactamase superfamily"/>
    <property type="match status" value="1"/>
</dbReference>
<dbReference type="Proteomes" id="UP000824116">
    <property type="component" value="Unassembled WGS sequence"/>
</dbReference>
<dbReference type="InterPro" id="IPR001460">
    <property type="entry name" value="PCN-bd_Tpept"/>
</dbReference>
<feature type="transmembrane region" description="Helical" evidence="2">
    <location>
        <begin position="35"/>
        <end position="55"/>
    </location>
</feature>
<dbReference type="Gene3D" id="3.90.1310.10">
    <property type="entry name" value="Penicillin-binding protein 2a (Domain 2)"/>
    <property type="match status" value="1"/>
</dbReference>
<evidence type="ECO:0000259" key="3">
    <source>
        <dbReference type="Pfam" id="PF00905"/>
    </source>
</evidence>
<dbReference type="GO" id="GO:0005886">
    <property type="term" value="C:plasma membrane"/>
    <property type="evidence" value="ECO:0007669"/>
    <property type="project" value="TreeGrafter"/>
</dbReference>
<dbReference type="InterPro" id="IPR012338">
    <property type="entry name" value="Beta-lactam/transpept-like"/>
</dbReference>
<evidence type="ECO:0000313" key="6">
    <source>
        <dbReference type="Proteomes" id="UP000824116"/>
    </source>
</evidence>
<feature type="compositionally biased region" description="Basic and acidic residues" evidence="1">
    <location>
        <begin position="1"/>
        <end position="11"/>
    </location>
</feature>
<dbReference type="GO" id="GO:0008658">
    <property type="term" value="F:penicillin binding"/>
    <property type="evidence" value="ECO:0007669"/>
    <property type="project" value="InterPro"/>
</dbReference>
<dbReference type="GO" id="GO:0071972">
    <property type="term" value="F:peptidoglycan L,D-transpeptidase activity"/>
    <property type="evidence" value="ECO:0007669"/>
    <property type="project" value="TreeGrafter"/>
</dbReference>
<reference evidence="5" key="2">
    <citation type="submission" date="2021-04" db="EMBL/GenBank/DDBJ databases">
        <authorList>
            <person name="Gilroy R."/>
        </authorList>
    </citation>
    <scope>NUCLEOTIDE SEQUENCE</scope>
    <source>
        <strain evidence="5">CHK196-3914</strain>
    </source>
</reference>
<dbReference type="InterPro" id="IPR054120">
    <property type="entry name" value="PBPA_dimer"/>
</dbReference>
<feature type="region of interest" description="Disordered" evidence="1">
    <location>
        <begin position="1"/>
        <end position="26"/>
    </location>
</feature>
<evidence type="ECO:0000259" key="4">
    <source>
        <dbReference type="Pfam" id="PF21922"/>
    </source>
</evidence>
<feature type="compositionally biased region" description="Basic residues" evidence="1">
    <location>
        <begin position="12"/>
        <end position="21"/>
    </location>
</feature>
<organism evidence="5 6">
    <name type="scientific">Candidatus Mediterraneibacter stercoravium</name>
    <dbReference type="NCBI Taxonomy" id="2838685"/>
    <lineage>
        <taxon>Bacteria</taxon>
        <taxon>Bacillati</taxon>
        <taxon>Bacillota</taxon>
        <taxon>Clostridia</taxon>
        <taxon>Lachnospirales</taxon>
        <taxon>Lachnospiraceae</taxon>
        <taxon>Mediterraneibacter</taxon>
    </lineage>
</organism>
<evidence type="ECO:0000313" key="5">
    <source>
        <dbReference type="EMBL" id="HIZ75483.1"/>
    </source>
</evidence>
<gene>
    <name evidence="5" type="ORF">H9723_09655</name>
</gene>
<dbReference type="Pfam" id="PF00905">
    <property type="entry name" value="Transpeptidase"/>
    <property type="match status" value="1"/>
</dbReference>